<comment type="similarity">
    <text evidence="1">Belongs to the ATP-dependent DNA ligase family.</text>
</comment>
<evidence type="ECO:0000256" key="2">
    <source>
        <dbReference type="ARBA" id="ARBA00022598"/>
    </source>
</evidence>
<feature type="domain" description="DNA ligase OB-like" evidence="6">
    <location>
        <begin position="265"/>
        <end position="333"/>
    </location>
</feature>
<dbReference type="Gene3D" id="3.30.470.30">
    <property type="entry name" value="DNA ligase/mRNA capping enzyme"/>
    <property type="match status" value="1"/>
</dbReference>
<evidence type="ECO:0000256" key="5">
    <source>
        <dbReference type="ARBA" id="ARBA00023204"/>
    </source>
</evidence>
<dbReference type="InterPro" id="IPR050326">
    <property type="entry name" value="NAD_dep_DNA_ligaseB"/>
</dbReference>
<keyword evidence="2 7" id="KW-0436">Ligase</keyword>
<dbReference type="Gene3D" id="2.40.50.140">
    <property type="entry name" value="Nucleic acid-binding proteins"/>
    <property type="match status" value="1"/>
</dbReference>
<dbReference type="PANTHER" id="PTHR47810">
    <property type="entry name" value="DNA LIGASE"/>
    <property type="match status" value="1"/>
</dbReference>
<evidence type="ECO:0000313" key="8">
    <source>
        <dbReference type="Proteomes" id="UP000671943"/>
    </source>
</evidence>
<dbReference type="GO" id="GO:0016874">
    <property type="term" value="F:ligase activity"/>
    <property type="evidence" value="ECO:0007669"/>
    <property type="project" value="UniProtKB-KW"/>
</dbReference>
<dbReference type="PANTHER" id="PTHR47810:SF1">
    <property type="entry name" value="DNA LIGASE B"/>
    <property type="match status" value="1"/>
</dbReference>
<dbReference type="GO" id="GO:0006281">
    <property type="term" value="P:DNA repair"/>
    <property type="evidence" value="ECO:0007669"/>
    <property type="project" value="UniProtKB-KW"/>
</dbReference>
<evidence type="ECO:0000256" key="3">
    <source>
        <dbReference type="ARBA" id="ARBA00022705"/>
    </source>
</evidence>
<keyword evidence="5" id="KW-0234">DNA repair</keyword>
<keyword evidence="8" id="KW-1185">Reference proteome</keyword>
<evidence type="ECO:0000256" key="4">
    <source>
        <dbReference type="ARBA" id="ARBA00022763"/>
    </source>
</evidence>
<evidence type="ECO:0000313" key="7">
    <source>
        <dbReference type="EMBL" id="QOI69530.1"/>
    </source>
</evidence>
<name>A0A868C0E1_9CAUD</name>
<gene>
    <name evidence="7" type="ORF">XaavBphi31_33</name>
</gene>
<dbReference type="EMBL" id="MT951568">
    <property type="protein sequence ID" value="QOI69530.1"/>
    <property type="molecule type" value="Genomic_DNA"/>
</dbReference>
<dbReference type="Pfam" id="PF14743">
    <property type="entry name" value="DNA_ligase_OB_2"/>
    <property type="match status" value="1"/>
</dbReference>
<proteinExistence type="inferred from homology"/>
<dbReference type="GO" id="GO:0006260">
    <property type="term" value="P:DNA replication"/>
    <property type="evidence" value="ECO:0007669"/>
    <property type="project" value="UniProtKB-KW"/>
</dbReference>
<organism evidence="7 8">
    <name type="scientific">Xanthomonas phage Xaa_vB_phi31</name>
    <dbReference type="NCBI Taxonomy" id="2776752"/>
    <lineage>
        <taxon>Viruses</taxon>
        <taxon>Duplodnaviria</taxon>
        <taxon>Heunggongvirae</taxon>
        <taxon>Uroviricota</taxon>
        <taxon>Caudoviricetes</taxon>
        <taxon>Autographivirales</taxon>
        <taxon>Autonotataviridae</taxon>
        <taxon>Gujervirinae</taxon>
        <taxon>Pazvirus</taxon>
        <taxon>Pazvirus 31</taxon>
    </lineage>
</organism>
<accession>A0A868C0E1</accession>
<evidence type="ECO:0000256" key="1">
    <source>
        <dbReference type="ARBA" id="ARBA00007572"/>
    </source>
</evidence>
<dbReference type="SUPFAM" id="SSF56091">
    <property type="entry name" value="DNA ligase/mRNA capping enzyme, catalytic domain"/>
    <property type="match status" value="1"/>
</dbReference>
<sequence>MAKTKYITHTACELEKVPKGAKIAEAIAFYLVQLKYDGICGVVIYEPGGQGIVMMTRTGELISNFNHVGQALHSIPFDMLAEQVAATFEPEDGGTLPEQMKTGVYIGEFWHPDFAASTISGFNNLTDAQKIAKVQGDISKVQFVVCDFVTMDEWRAGRSDVGFADRIARVAWMQGIYHPDDAGILGDNLRPPAPPIWFAGHEGYFNEQAAADVYALADEAVASGRYDGIILRDENGPWIQGARDQHVVKVKPFITRDLIVVDVEEGKGKYKGMLGNLIVEYKGERMGLSGMSDAERREWWSNPATIIGQIVEVKAMSESVKGVLREPRFKGIRYDTEADT</sequence>
<dbReference type="InterPro" id="IPR029319">
    <property type="entry name" value="DNA_ligase_OB"/>
</dbReference>
<reference evidence="7" key="1">
    <citation type="submission" date="2020-08" db="EMBL/GenBank/DDBJ databases">
        <authorList>
            <person name="Nguyen N.T.T."/>
            <person name="Holtappels D."/>
            <person name="Doan T.T.K."/>
            <person name="Pham H.K.N."/>
            <person name="Wagemans J."/>
        </authorList>
    </citation>
    <scope>NUCLEOTIDE SEQUENCE</scope>
</reference>
<dbReference type="Proteomes" id="UP000671943">
    <property type="component" value="Segment"/>
</dbReference>
<keyword evidence="3" id="KW-0235">DNA replication</keyword>
<dbReference type="InterPro" id="IPR012340">
    <property type="entry name" value="NA-bd_OB-fold"/>
</dbReference>
<protein>
    <submittedName>
        <fullName evidence="7">ATP-dependent DNA ligase</fullName>
    </submittedName>
</protein>
<keyword evidence="4" id="KW-0227">DNA damage</keyword>
<dbReference type="CDD" id="cd08041">
    <property type="entry name" value="OBF_kDNA_ligase_like"/>
    <property type="match status" value="1"/>
</dbReference>
<evidence type="ECO:0000259" key="6">
    <source>
        <dbReference type="Pfam" id="PF14743"/>
    </source>
</evidence>
<dbReference type="SUPFAM" id="SSF50249">
    <property type="entry name" value="Nucleic acid-binding proteins"/>
    <property type="match status" value="1"/>
</dbReference>